<organism evidence="4 5">
    <name type="scientific">Pseudonocardia adelaidensis</name>
    <dbReference type="NCBI Taxonomy" id="648754"/>
    <lineage>
        <taxon>Bacteria</taxon>
        <taxon>Bacillati</taxon>
        <taxon>Actinomycetota</taxon>
        <taxon>Actinomycetes</taxon>
        <taxon>Pseudonocardiales</taxon>
        <taxon>Pseudonocardiaceae</taxon>
        <taxon>Pseudonocardia</taxon>
    </lineage>
</organism>
<dbReference type="InterPro" id="IPR003010">
    <property type="entry name" value="C-N_Hydrolase"/>
</dbReference>
<dbReference type="InterPro" id="IPR036526">
    <property type="entry name" value="C-N_Hydrolase_sf"/>
</dbReference>
<keyword evidence="2" id="KW-0175">Coiled coil</keyword>
<dbReference type="PANTHER" id="PTHR43674:SF2">
    <property type="entry name" value="BETA-UREIDOPROPIONASE"/>
    <property type="match status" value="1"/>
</dbReference>
<gene>
    <name evidence="4" type="ORF">GCM10023320_80120</name>
</gene>
<dbReference type="SUPFAM" id="SSF56317">
    <property type="entry name" value="Carbon-nitrogen hydrolase"/>
    <property type="match status" value="1"/>
</dbReference>
<feature type="coiled-coil region" evidence="2">
    <location>
        <begin position="5"/>
        <end position="32"/>
    </location>
</feature>
<protein>
    <submittedName>
        <fullName evidence="4">Carbon-nitrogen hydrolase</fullName>
    </submittedName>
</protein>
<dbReference type="Gene3D" id="3.60.110.10">
    <property type="entry name" value="Carbon-nitrogen hydrolase"/>
    <property type="match status" value="1"/>
</dbReference>
<keyword evidence="1 4" id="KW-0378">Hydrolase</keyword>
<sequence>MRITLAQVDAALGDLDANVDRAERAVAEAVADGTDLVVFPELHLTGYSIGGLPDDVSMKADDPRLTRIARRAGGAGVLAGFVEDGPGIHTYNTAGYFVAGGLVHLHRKLYLPTYKSFEERKHFAPGPSLRAFPGAGGTRMAVLLCNDAWQPQLAFLATQDGARVLLVPAASAQSHFPEHYDSRTYWRDITRFYARMFQLFVVFVNRVGAETTNSGGDLRFWGGSHVVDPWGEIVAEAPEGEEHLLTADIDLADVRRRRHAIPLVKEARLGLISREVARLLDEWGDL</sequence>
<evidence type="ECO:0000259" key="3">
    <source>
        <dbReference type="PROSITE" id="PS50263"/>
    </source>
</evidence>
<comment type="caution">
    <text evidence="4">The sequence shown here is derived from an EMBL/GenBank/DDBJ whole genome shotgun (WGS) entry which is preliminary data.</text>
</comment>
<proteinExistence type="predicted"/>
<dbReference type="PROSITE" id="PS50263">
    <property type="entry name" value="CN_HYDROLASE"/>
    <property type="match status" value="1"/>
</dbReference>
<accession>A0ABP9P637</accession>
<dbReference type="GO" id="GO:0016787">
    <property type="term" value="F:hydrolase activity"/>
    <property type="evidence" value="ECO:0007669"/>
    <property type="project" value="UniProtKB-KW"/>
</dbReference>
<feature type="domain" description="CN hydrolase" evidence="3">
    <location>
        <begin position="1"/>
        <end position="251"/>
    </location>
</feature>
<evidence type="ECO:0000313" key="4">
    <source>
        <dbReference type="EMBL" id="GAA5141281.1"/>
    </source>
</evidence>
<evidence type="ECO:0000256" key="1">
    <source>
        <dbReference type="ARBA" id="ARBA00022801"/>
    </source>
</evidence>
<evidence type="ECO:0000256" key="2">
    <source>
        <dbReference type="SAM" id="Coils"/>
    </source>
</evidence>
<name>A0ABP9P637_9PSEU</name>
<reference evidence="5" key="1">
    <citation type="journal article" date="2019" name="Int. J. Syst. Evol. Microbiol.">
        <title>The Global Catalogue of Microorganisms (GCM) 10K type strain sequencing project: providing services to taxonomists for standard genome sequencing and annotation.</title>
        <authorList>
            <consortium name="The Broad Institute Genomics Platform"/>
            <consortium name="The Broad Institute Genome Sequencing Center for Infectious Disease"/>
            <person name="Wu L."/>
            <person name="Ma J."/>
        </authorList>
    </citation>
    <scope>NUCLEOTIDE SEQUENCE [LARGE SCALE GENOMIC DNA]</scope>
    <source>
        <strain evidence="5">JCM 18302</strain>
    </source>
</reference>
<keyword evidence="5" id="KW-1185">Reference proteome</keyword>
<dbReference type="InterPro" id="IPR050345">
    <property type="entry name" value="Aliph_Amidase/BUP"/>
</dbReference>
<dbReference type="Proteomes" id="UP001500804">
    <property type="component" value="Unassembled WGS sequence"/>
</dbReference>
<dbReference type="Pfam" id="PF00795">
    <property type="entry name" value="CN_hydrolase"/>
    <property type="match status" value="1"/>
</dbReference>
<evidence type="ECO:0000313" key="5">
    <source>
        <dbReference type="Proteomes" id="UP001500804"/>
    </source>
</evidence>
<dbReference type="PANTHER" id="PTHR43674">
    <property type="entry name" value="NITRILASE C965.09-RELATED"/>
    <property type="match status" value="1"/>
</dbReference>
<dbReference type="RefSeq" id="WP_345612932.1">
    <property type="nucleotide sequence ID" value="NZ_BAABJO010000052.1"/>
</dbReference>
<dbReference type="EMBL" id="BAABJO010000052">
    <property type="protein sequence ID" value="GAA5141281.1"/>
    <property type="molecule type" value="Genomic_DNA"/>
</dbReference>